<keyword evidence="3" id="KW-0804">Transcription</keyword>
<dbReference type="Proteomes" id="UP000295146">
    <property type="component" value="Unassembled WGS sequence"/>
</dbReference>
<dbReference type="EMBL" id="SODP01000001">
    <property type="protein sequence ID" value="TDW78067.1"/>
    <property type="molecule type" value="Genomic_DNA"/>
</dbReference>
<comment type="caution">
    <text evidence="7">The sequence shown here is derived from an EMBL/GenBank/DDBJ whole genome shotgun (WGS) entry which is preliminary data.</text>
</comment>
<dbReference type="InterPro" id="IPR016032">
    <property type="entry name" value="Sig_transdc_resp-reg_C-effctor"/>
</dbReference>
<dbReference type="RefSeq" id="WP_134103585.1">
    <property type="nucleotide sequence ID" value="NZ_SODP01000001.1"/>
</dbReference>
<dbReference type="PANTHER" id="PTHR44688:SF16">
    <property type="entry name" value="DNA-BINDING TRANSCRIPTIONAL ACTIVATOR DEVR_DOSR"/>
    <property type="match status" value="1"/>
</dbReference>
<evidence type="ECO:0000259" key="6">
    <source>
        <dbReference type="PROSITE" id="PS50110"/>
    </source>
</evidence>
<dbReference type="PANTHER" id="PTHR44688">
    <property type="entry name" value="DNA-BINDING TRANSCRIPTIONAL ACTIVATOR DEVR_DOSR"/>
    <property type="match status" value="1"/>
</dbReference>
<dbReference type="InterPro" id="IPR036388">
    <property type="entry name" value="WH-like_DNA-bd_sf"/>
</dbReference>
<evidence type="ECO:0000256" key="2">
    <source>
        <dbReference type="ARBA" id="ARBA00023125"/>
    </source>
</evidence>
<keyword evidence="2 7" id="KW-0238">DNA-binding</keyword>
<name>A0A4V3GI03_9ACTN</name>
<evidence type="ECO:0000313" key="8">
    <source>
        <dbReference type="Proteomes" id="UP000295146"/>
    </source>
</evidence>
<proteinExistence type="predicted"/>
<dbReference type="CDD" id="cd06170">
    <property type="entry name" value="LuxR_C_like"/>
    <property type="match status" value="1"/>
</dbReference>
<dbReference type="PROSITE" id="PS50043">
    <property type="entry name" value="HTH_LUXR_2"/>
    <property type="match status" value="1"/>
</dbReference>
<keyword evidence="4" id="KW-0597">Phosphoprotein</keyword>
<dbReference type="PRINTS" id="PR00038">
    <property type="entry name" value="HTHLUXR"/>
</dbReference>
<keyword evidence="1" id="KW-0805">Transcription regulation</keyword>
<dbReference type="OrthoDB" id="9808843at2"/>
<keyword evidence="8" id="KW-1185">Reference proteome</keyword>
<dbReference type="GO" id="GO:0003677">
    <property type="term" value="F:DNA binding"/>
    <property type="evidence" value="ECO:0007669"/>
    <property type="project" value="UniProtKB-KW"/>
</dbReference>
<dbReference type="Gene3D" id="3.40.50.2300">
    <property type="match status" value="1"/>
</dbReference>
<organism evidence="7 8">
    <name type="scientific">Kribbella pratensis</name>
    <dbReference type="NCBI Taxonomy" id="2512112"/>
    <lineage>
        <taxon>Bacteria</taxon>
        <taxon>Bacillati</taxon>
        <taxon>Actinomycetota</taxon>
        <taxon>Actinomycetes</taxon>
        <taxon>Propionibacteriales</taxon>
        <taxon>Kribbellaceae</taxon>
        <taxon>Kribbella</taxon>
    </lineage>
</organism>
<evidence type="ECO:0000259" key="5">
    <source>
        <dbReference type="PROSITE" id="PS50043"/>
    </source>
</evidence>
<evidence type="ECO:0000313" key="7">
    <source>
        <dbReference type="EMBL" id="TDW78067.1"/>
    </source>
</evidence>
<dbReference type="SMART" id="SM00421">
    <property type="entry name" value="HTH_LUXR"/>
    <property type="match status" value="1"/>
</dbReference>
<reference evidence="7 8" key="1">
    <citation type="submission" date="2019-03" db="EMBL/GenBank/DDBJ databases">
        <title>Genomic Encyclopedia of Type Strains, Phase III (KMG-III): the genomes of soil and plant-associated and newly described type strains.</title>
        <authorList>
            <person name="Whitman W."/>
        </authorList>
    </citation>
    <scope>NUCLEOTIDE SEQUENCE [LARGE SCALE GENOMIC DNA]</scope>
    <source>
        <strain evidence="7 8">VKM Ac-2573</strain>
    </source>
</reference>
<dbReference type="SUPFAM" id="SSF46894">
    <property type="entry name" value="C-terminal effector domain of the bipartite response regulators"/>
    <property type="match status" value="1"/>
</dbReference>
<dbReference type="InterPro" id="IPR001789">
    <property type="entry name" value="Sig_transdc_resp-reg_receiver"/>
</dbReference>
<evidence type="ECO:0000256" key="3">
    <source>
        <dbReference type="ARBA" id="ARBA00023163"/>
    </source>
</evidence>
<dbReference type="Pfam" id="PF00196">
    <property type="entry name" value="GerE"/>
    <property type="match status" value="1"/>
</dbReference>
<dbReference type="InterPro" id="IPR011006">
    <property type="entry name" value="CheY-like_superfamily"/>
</dbReference>
<feature type="domain" description="Response regulatory" evidence="6">
    <location>
        <begin position="2"/>
        <end position="111"/>
    </location>
</feature>
<evidence type="ECO:0000256" key="1">
    <source>
        <dbReference type="ARBA" id="ARBA00023015"/>
    </source>
</evidence>
<dbReference type="GO" id="GO:0000160">
    <property type="term" value="P:phosphorelay signal transduction system"/>
    <property type="evidence" value="ECO:0007669"/>
    <property type="project" value="InterPro"/>
</dbReference>
<protein>
    <submittedName>
        <fullName evidence="7">DNA-binding NarL/FixJ family response regulator</fullName>
    </submittedName>
</protein>
<dbReference type="PROSITE" id="PS50110">
    <property type="entry name" value="RESPONSE_REGULATORY"/>
    <property type="match status" value="1"/>
</dbReference>
<dbReference type="Gene3D" id="1.10.10.10">
    <property type="entry name" value="Winged helix-like DNA-binding domain superfamily/Winged helix DNA-binding domain"/>
    <property type="match status" value="1"/>
</dbReference>
<evidence type="ECO:0000256" key="4">
    <source>
        <dbReference type="PROSITE-ProRule" id="PRU00169"/>
    </source>
</evidence>
<dbReference type="SUPFAM" id="SSF52172">
    <property type="entry name" value="CheY-like"/>
    <property type="match status" value="1"/>
</dbReference>
<dbReference type="AlphaFoldDB" id="A0A4V3GI03"/>
<feature type="domain" description="HTH luxR-type" evidence="5">
    <location>
        <begin position="127"/>
        <end position="192"/>
    </location>
</feature>
<gene>
    <name evidence="7" type="ORF">EV653_3256</name>
</gene>
<dbReference type="InterPro" id="IPR000792">
    <property type="entry name" value="Tscrpt_reg_LuxR_C"/>
</dbReference>
<dbReference type="GO" id="GO:0006355">
    <property type="term" value="P:regulation of DNA-templated transcription"/>
    <property type="evidence" value="ECO:0007669"/>
    <property type="project" value="InterPro"/>
</dbReference>
<feature type="modified residue" description="4-aspartylphosphate" evidence="4">
    <location>
        <position position="52"/>
    </location>
</feature>
<accession>A0A4V3GI03</accession>
<sequence length="205" mass="21870">MRVAVCAQQWLFASVLAAAFDGQGYDVLLTTDDPRELLDGAGRLDPDLCVVDARPGTAESLHDRCRSTAIVLLADAQEETAWDAYDAGIANGIVSKTCGLATVSAAVDKVARGHRVAEGRPAADRRTQHVVDPLTTRELEVLRLVVRGLSTEQIAAELGVSRHTVRTHIQQILRKLGVHGRGKIARAAATAGLVDVHELAEGGNR</sequence>